<feature type="coiled-coil region" evidence="1">
    <location>
        <begin position="779"/>
        <end position="813"/>
    </location>
</feature>
<evidence type="ECO:0008006" key="7">
    <source>
        <dbReference type="Google" id="ProtNLM"/>
    </source>
</evidence>
<keyword evidence="6" id="KW-1185">Reference proteome</keyword>
<feature type="region of interest" description="Disordered" evidence="2">
    <location>
        <begin position="1059"/>
        <end position="1080"/>
    </location>
</feature>
<dbReference type="InterPro" id="IPR029052">
    <property type="entry name" value="Metallo-depent_PP-like"/>
</dbReference>
<dbReference type="GO" id="GO:0016887">
    <property type="term" value="F:ATP hydrolysis activity"/>
    <property type="evidence" value="ECO:0007669"/>
    <property type="project" value="InterPro"/>
</dbReference>
<dbReference type="AlphaFoldDB" id="A0AAV9HZP3"/>
<dbReference type="GO" id="GO:0006302">
    <property type="term" value="P:double-strand break repair"/>
    <property type="evidence" value="ECO:0007669"/>
    <property type="project" value="InterPro"/>
</dbReference>
<dbReference type="EMBL" id="MU864933">
    <property type="protein sequence ID" value="KAK4466212.1"/>
    <property type="molecule type" value="Genomic_DNA"/>
</dbReference>
<feature type="domain" description="Calcineurin-like phosphoesterase" evidence="3">
    <location>
        <begin position="12"/>
        <end position="103"/>
    </location>
</feature>
<dbReference type="PANTHER" id="PTHR32114">
    <property type="entry name" value="ABC TRANSPORTER ABCH.3"/>
    <property type="match status" value="1"/>
</dbReference>
<organism evidence="5 6">
    <name type="scientific">Cladorrhinum samala</name>
    <dbReference type="NCBI Taxonomy" id="585594"/>
    <lineage>
        <taxon>Eukaryota</taxon>
        <taxon>Fungi</taxon>
        <taxon>Dikarya</taxon>
        <taxon>Ascomycota</taxon>
        <taxon>Pezizomycotina</taxon>
        <taxon>Sordariomycetes</taxon>
        <taxon>Sordariomycetidae</taxon>
        <taxon>Sordariales</taxon>
        <taxon>Podosporaceae</taxon>
        <taxon>Cladorrhinum</taxon>
    </lineage>
</organism>
<reference evidence="5" key="2">
    <citation type="submission" date="2023-06" db="EMBL/GenBank/DDBJ databases">
        <authorList>
            <consortium name="Lawrence Berkeley National Laboratory"/>
            <person name="Mondo S.J."/>
            <person name="Hensen N."/>
            <person name="Bonometti L."/>
            <person name="Westerberg I."/>
            <person name="Brannstrom I.O."/>
            <person name="Guillou S."/>
            <person name="Cros-Aarteil S."/>
            <person name="Calhoun S."/>
            <person name="Haridas S."/>
            <person name="Kuo A."/>
            <person name="Pangilinan J."/>
            <person name="Riley R."/>
            <person name="Labutti K."/>
            <person name="Andreopoulos B."/>
            <person name="Lipzen A."/>
            <person name="Chen C."/>
            <person name="Yanf M."/>
            <person name="Daum C."/>
            <person name="Ng V."/>
            <person name="Clum A."/>
            <person name="Steindorff A."/>
            <person name="Ohm R."/>
            <person name="Martin F."/>
            <person name="Silar P."/>
            <person name="Natvig D."/>
            <person name="Lalanne C."/>
            <person name="Gautier V."/>
            <person name="Ament-Velasquez S.L."/>
            <person name="Kruys A."/>
            <person name="Hutchinson M.I."/>
            <person name="Powell A.J."/>
            <person name="Barry K."/>
            <person name="Miller A.N."/>
            <person name="Grigoriev I.V."/>
            <person name="Debuchy R."/>
            <person name="Gladieux P."/>
            <person name="Thoren M.H."/>
            <person name="Johannesson H."/>
        </authorList>
    </citation>
    <scope>NUCLEOTIDE SEQUENCE</scope>
    <source>
        <strain evidence="5">PSN324</strain>
    </source>
</reference>
<dbReference type="InterPro" id="IPR038729">
    <property type="entry name" value="Rad50/SbcC_AAA"/>
</dbReference>
<dbReference type="SUPFAM" id="SSF52540">
    <property type="entry name" value="P-loop containing nucleoside triphosphate hydrolases"/>
    <property type="match status" value="1"/>
</dbReference>
<proteinExistence type="predicted"/>
<feature type="region of interest" description="Disordered" evidence="2">
    <location>
        <begin position="735"/>
        <end position="769"/>
    </location>
</feature>
<keyword evidence="1" id="KW-0175">Coiled coil</keyword>
<dbReference type="PANTHER" id="PTHR32114:SF2">
    <property type="entry name" value="ABC TRANSPORTER ABCH.3"/>
    <property type="match status" value="1"/>
</dbReference>
<comment type="caution">
    <text evidence="5">The sequence shown here is derived from an EMBL/GenBank/DDBJ whole genome shotgun (WGS) entry which is preliminary data.</text>
</comment>
<feature type="compositionally biased region" description="Basic and acidic residues" evidence="2">
    <location>
        <begin position="749"/>
        <end position="769"/>
    </location>
</feature>
<accession>A0AAV9HZP3</accession>
<dbReference type="Gene3D" id="3.60.21.10">
    <property type="match status" value="1"/>
</dbReference>
<dbReference type="GO" id="GO:0003677">
    <property type="term" value="F:DNA binding"/>
    <property type="evidence" value="ECO:0007669"/>
    <property type="project" value="UniProtKB-ARBA"/>
</dbReference>
<reference evidence="5" key="1">
    <citation type="journal article" date="2023" name="Mol. Phylogenet. Evol.">
        <title>Genome-scale phylogeny and comparative genomics of the fungal order Sordariales.</title>
        <authorList>
            <person name="Hensen N."/>
            <person name="Bonometti L."/>
            <person name="Westerberg I."/>
            <person name="Brannstrom I.O."/>
            <person name="Guillou S."/>
            <person name="Cros-Aarteil S."/>
            <person name="Calhoun S."/>
            <person name="Haridas S."/>
            <person name="Kuo A."/>
            <person name="Mondo S."/>
            <person name="Pangilinan J."/>
            <person name="Riley R."/>
            <person name="LaButti K."/>
            <person name="Andreopoulos B."/>
            <person name="Lipzen A."/>
            <person name="Chen C."/>
            <person name="Yan M."/>
            <person name="Daum C."/>
            <person name="Ng V."/>
            <person name="Clum A."/>
            <person name="Steindorff A."/>
            <person name="Ohm R.A."/>
            <person name="Martin F."/>
            <person name="Silar P."/>
            <person name="Natvig D.O."/>
            <person name="Lalanne C."/>
            <person name="Gautier V."/>
            <person name="Ament-Velasquez S.L."/>
            <person name="Kruys A."/>
            <person name="Hutchinson M.I."/>
            <person name="Powell A.J."/>
            <person name="Barry K."/>
            <person name="Miller A.N."/>
            <person name="Grigoriev I.V."/>
            <person name="Debuchy R."/>
            <person name="Gladieux P."/>
            <person name="Hiltunen Thoren M."/>
            <person name="Johannesson H."/>
        </authorList>
    </citation>
    <scope>NUCLEOTIDE SEQUENCE</scope>
    <source>
        <strain evidence="5">PSN324</strain>
    </source>
</reference>
<evidence type="ECO:0000313" key="5">
    <source>
        <dbReference type="EMBL" id="KAK4466212.1"/>
    </source>
</evidence>
<dbReference type="Pfam" id="PF13476">
    <property type="entry name" value="AAA_23"/>
    <property type="match status" value="1"/>
</dbReference>
<dbReference type="Proteomes" id="UP001321749">
    <property type="component" value="Unassembled WGS sequence"/>
</dbReference>
<dbReference type="InterPro" id="IPR004843">
    <property type="entry name" value="Calcineurin-like_PHP"/>
</dbReference>
<gene>
    <name evidence="5" type="ORF">QBC42DRAFT_329252</name>
</gene>
<dbReference type="SUPFAM" id="SSF56300">
    <property type="entry name" value="Metallo-dependent phosphatases"/>
    <property type="match status" value="1"/>
</dbReference>
<dbReference type="Gene3D" id="3.40.50.300">
    <property type="entry name" value="P-loop containing nucleotide triphosphate hydrolases"/>
    <property type="match status" value="2"/>
</dbReference>
<evidence type="ECO:0000256" key="2">
    <source>
        <dbReference type="SAM" id="MobiDB-lite"/>
    </source>
</evidence>
<evidence type="ECO:0000313" key="6">
    <source>
        <dbReference type="Proteomes" id="UP001321749"/>
    </source>
</evidence>
<sequence>MPARSARTGRWLLLSDLHFKHNDLDRVQQTAEWIVAEAERNKVKRAVLCGDLLTSRTTQSTHVLSACYRFISSLSDVVPHVHIVLGNHDLAYRRDYQTSALDALSMKRLAPYVSVHSTIAQHKWDGRRVLLLPFREDQNELTEAVAALAAKEASKTVAFAHLAINKAITQRYVVNAGDDKPRTAHPITYPGFTGPDKFASLARTFTGHFHSHQTIVQKQISSKKDRLHGSITYLGSPLQLTWADLYDEQRGVVLFNPKTLEHELLVNPHAVGYTAVELQQVLDGTIDEAEVADKHVMILGRLTNQKYVAARDKLLSLRVRSVRDWAPMGFALHANHRPSGHLGASAPASDAAIQPLEEPTGNGGDVAPMVDGDPGSGLGIEGQVERLDLASEARGYVESIDLDDSLLSRKEDLVRVGQRIIETSREIMSQDGEVKIKHLDFLNKTSEGVGITNAIDPVRLSPTHVFVAEPRRLTISNFLGVQNTIVIDFQQDLPRGLTFLVGDNGSGKSTLVEAITWCQFGQCIRDGLGAKDVVNDSVRKNCSVRLEFANGYTIERSRNQKPNGNRVVVSLHGEPQLQFEHPNSRTTQAAIDELLGIDYETYVRTVVLSHGGAASFLSSTPAERRDHIEGLLGLSILDQCAQVSRLLLKDIDSDISEIKVRVEGLARLIEYSEQKVKDLRCTERRLEAEEKAAVASLEAAVQEQQILVVSKQSKSPEEPVPEKVPEQLIEQIPKGIPDKSPEQISEQTPEQHLEESTEHILEESPEDSARHRIDYRVEVSALQNQIHTEQENLQRLENSYAEKMKQKQAESRKTWLGRLQQRLGKMLEAMSASHPPGLQRIPHRLEIFLLATLSSLSRLVGGLRDGFKATSTPNDKKLEEEGAVNALRKNIEKSKWQLQCLKHREKLTVDHALKMNEQLARDIQTQKERVAQAIRAQKERQAKAIRARKEREARAIRAQKEREARAIRAQKQQDAQAVRARKEWEAQFMRAQKAREALQRQVTIKQTDLSTYKHLIETETRSLDSRRSEHDTLAAKLEGLASDRELFAFWSSALTKRTRSSSSSSSYSSSSSASSGSTSSTANFREHILEKFIPELNTLLAQILAVLYSGSRRGRDAHPATGMMSLLFDHDSAITPAAAAVAVLDRNLSVHPSLAYGKRSGGERKRVDLALFFALLQLARARSWHRAHYLFVDEVFDSLDEAGQKAVVRWCEVMSRTLVGWTVIITHSRYLIDHGEGGEEGARTTVLRARMGRDGTQIFGEGGRRTGSGAEKEGRDQCIS</sequence>
<feature type="region of interest" description="Disordered" evidence="2">
    <location>
        <begin position="1258"/>
        <end position="1280"/>
    </location>
</feature>
<dbReference type="InterPro" id="IPR027417">
    <property type="entry name" value="P-loop_NTPase"/>
</dbReference>
<protein>
    <recommendedName>
        <fullName evidence="7">Rad50/SbcC-type AAA domain-containing protein</fullName>
    </recommendedName>
</protein>
<dbReference type="Pfam" id="PF00149">
    <property type="entry name" value="Metallophos"/>
    <property type="match status" value="1"/>
</dbReference>
<feature type="domain" description="Rad50/SbcC-type AAA" evidence="4">
    <location>
        <begin position="472"/>
        <end position="690"/>
    </location>
</feature>
<feature type="compositionally biased region" description="Basic and acidic residues" evidence="2">
    <location>
        <begin position="1270"/>
        <end position="1280"/>
    </location>
</feature>
<name>A0AAV9HZP3_9PEZI</name>
<evidence type="ECO:0000256" key="1">
    <source>
        <dbReference type="SAM" id="Coils"/>
    </source>
</evidence>
<feature type="coiled-coil region" evidence="1">
    <location>
        <begin position="884"/>
        <end position="1001"/>
    </location>
</feature>
<evidence type="ECO:0000259" key="4">
    <source>
        <dbReference type="Pfam" id="PF13476"/>
    </source>
</evidence>
<evidence type="ECO:0000259" key="3">
    <source>
        <dbReference type="Pfam" id="PF00149"/>
    </source>
</evidence>